<reference evidence="1" key="1">
    <citation type="journal article" date="2015" name="Nat. Genet.">
        <title>The pineapple genome and the evolution of CAM photosynthesis.</title>
        <authorList>
            <person name="Ming R."/>
            <person name="VanBuren R."/>
            <person name="Wai C.M."/>
            <person name="Tang H."/>
            <person name="Schatz M.C."/>
            <person name="Bowers J.E."/>
            <person name="Lyons E."/>
            <person name="Wang M.L."/>
            <person name="Chen J."/>
            <person name="Biggers E."/>
            <person name="Zhang J."/>
            <person name="Huang L."/>
            <person name="Zhang L."/>
            <person name="Miao W."/>
            <person name="Zhang J."/>
            <person name="Ye Z."/>
            <person name="Miao C."/>
            <person name="Lin Z."/>
            <person name="Wang H."/>
            <person name="Zhou H."/>
            <person name="Yim W.C."/>
            <person name="Priest H.D."/>
            <person name="Zheng C."/>
            <person name="Woodhouse M."/>
            <person name="Edger P.P."/>
            <person name="Guyot R."/>
            <person name="Guo H.B."/>
            <person name="Guo H."/>
            <person name="Zheng G."/>
            <person name="Singh R."/>
            <person name="Sharma A."/>
            <person name="Min X."/>
            <person name="Zheng Y."/>
            <person name="Lee H."/>
            <person name="Gurtowski J."/>
            <person name="Sedlazeck F.J."/>
            <person name="Harkess A."/>
            <person name="McKain M.R."/>
            <person name="Liao Z."/>
            <person name="Fang J."/>
            <person name="Liu J."/>
            <person name="Zhang X."/>
            <person name="Zhang Q."/>
            <person name="Hu W."/>
            <person name="Qin Y."/>
            <person name="Wang K."/>
            <person name="Chen L.Y."/>
            <person name="Shirley N."/>
            <person name="Lin Y.R."/>
            <person name="Liu L.Y."/>
            <person name="Hernandez A.G."/>
            <person name="Wright C.L."/>
            <person name="Bulone V."/>
            <person name="Tuskan G.A."/>
            <person name="Heath K."/>
            <person name="Zee F."/>
            <person name="Moore P.H."/>
            <person name="Sunkar R."/>
            <person name="Leebens-Mack J.H."/>
            <person name="Mockler T."/>
            <person name="Bennetzen J.L."/>
            <person name="Freeling M."/>
            <person name="Sankoff D."/>
            <person name="Paterson A.H."/>
            <person name="Zhu X."/>
            <person name="Yang X."/>
            <person name="Smith J.A."/>
            <person name="Cushman J.C."/>
            <person name="Paull R.E."/>
            <person name="Yu Q."/>
        </authorList>
    </citation>
    <scope>NUCLEOTIDE SEQUENCE [LARGE SCALE GENOMIC DNA]</scope>
    <source>
        <strain evidence="1">cv. F153</strain>
    </source>
</reference>
<dbReference type="RefSeq" id="XP_020101245.1">
    <property type="nucleotide sequence ID" value="XM_020245656.1"/>
</dbReference>
<dbReference type="InterPro" id="IPR006460">
    <property type="entry name" value="MIZ1-like_pln"/>
</dbReference>
<proteinExistence type="predicted"/>
<dbReference type="OrthoDB" id="614743at2759"/>
<dbReference type="GO" id="GO:0010274">
    <property type="term" value="P:hydrotropism"/>
    <property type="evidence" value="ECO:0007669"/>
    <property type="project" value="InterPro"/>
</dbReference>
<dbReference type="GeneID" id="109719122"/>
<evidence type="ECO:0000313" key="2">
    <source>
        <dbReference type="RefSeq" id="XP_020101245.1"/>
    </source>
</evidence>
<organism evidence="1 2">
    <name type="scientific">Ananas comosus</name>
    <name type="common">Pineapple</name>
    <name type="synonym">Ananas ananas</name>
    <dbReference type="NCBI Taxonomy" id="4615"/>
    <lineage>
        <taxon>Eukaryota</taxon>
        <taxon>Viridiplantae</taxon>
        <taxon>Streptophyta</taxon>
        <taxon>Embryophyta</taxon>
        <taxon>Tracheophyta</taxon>
        <taxon>Spermatophyta</taxon>
        <taxon>Magnoliopsida</taxon>
        <taxon>Liliopsida</taxon>
        <taxon>Poales</taxon>
        <taxon>Bromeliaceae</taxon>
        <taxon>Bromelioideae</taxon>
        <taxon>Ananas</taxon>
    </lineage>
</organism>
<accession>A0A6P5G7L2</accession>
<evidence type="ECO:0000313" key="1">
    <source>
        <dbReference type="Proteomes" id="UP000515123"/>
    </source>
</evidence>
<reference evidence="2" key="2">
    <citation type="submission" date="2025-08" db="UniProtKB">
        <authorList>
            <consortium name="RefSeq"/>
        </authorList>
    </citation>
    <scope>IDENTIFICATION</scope>
    <source>
        <tissue evidence="2">Leaf</tissue>
    </source>
</reference>
<dbReference type="PANTHER" id="PTHR31696:SF71">
    <property type="entry name" value="PROTEIN MIZU-KUSSEI 1"/>
    <property type="match status" value="1"/>
</dbReference>
<dbReference type="AlphaFoldDB" id="A0A6P5G7L2"/>
<name>A0A6P5G7L2_ANACO</name>
<keyword evidence="1" id="KW-1185">Reference proteome</keyword>
<dbReference type="PANTHER" id="PTHR31696">
    <property type="entry name" value="PROTEIN MIZU-KUSSEI 1"/>
    <property type="match status" value="1"/>
</dbReference>
<protein>
    <submittedName>
        <fullName evidence="2">Protein MIZU-KUSSEI 1-like</fullName>
    </submittedName>
</protein>
<dbReference type="Proteomes" id="UP000515123">
    <property type="component" value="Linkage group 13"/>
</dbReference>
<gene>
    <name evidence="2" type="primary">LOC109719122</name>
</gene>
<dbReference type="Pfam" id="PF04759">
    <property type="entry name" value="DUF617"/>
    <property type="match status" value="1"/>
</dbReference>
<sequence length="244" mass="26362">MEWFKRRGVTQVYESKTPVFTVSTPSTPELGIDFQTPPTPSRLRSLVGAFRRTRRAHPRAQPQPLPSSLGSIVVATVFGLRVPGARIHLAIQPHPRSPPLAVIELATTTGAFMADIASGPLNFVLQCATRGGTDAPPLWEEARWAQFCNGCVSGSARRRGGGDADAVDLRVIDMLEHVSFGAGILPDYFVGTGTGTGTGTGPVDLVYMRARYERVVRSKDAEVLSMLGSEVKGYPEISFNLIRV</sequence>